<accession>A0AA41ZA07</accession>
<dbReference type="InterPro" id="IPR038731">
    <property type="entry name" value="RgtA/B/C-like"/>
</dbReference>
<feature type="transmembrane region" description="Helical" evidence="1">
    <location>
        <begin position="208"/>
        <end position="228"/>
    </location>
</feature>
<feature type="transmembrane region" description="Helical" evidence="1">
    <location>
        <begin position="12"/>
        <end position="29"/>
    </location>
</feature>
<feature type="transmembrane region" description="Helical" evidence="1">
    <location>
        <begin position="240"/>
        <end position="263"/>
    </location>
</feature>
<feature type="transmembrane region" description="Helical" evidence="1">
    <location>
        <begin position="367"/>
        <end position="384"/>
    </location>
</feature>
<proteinExistence type="predicted"/>
<feature type="transmembrane region" description="Helical" evidence="1">
    <location>
        <begin position="307"/>
        <end position="326"/>
    </location>
</feature>
<name>A0AA41ZA07_9SPHN</name>
<evidence type="ECO:0000256" key="1">
    <source>
        <dbReference type="SAM" id="Phobius"/>
    </source>
</evidence>
<feature type="transmembrane region" description="Helical" evidence="1">
    <location>
        <begin position="451"/>
        <end position="469"/>
    </location>
</feature>
<evidence type="ECO:0000259" key="2">
    <source>
        <dbReference type="Pfam" id="PF13231"/>
    </source>
</evidence>
<feature type="domain" description="Glycosyltransferase RgtA/B/C/D-like" evidence="2">
    <location>
        <begin position="117"/>
        <end position="257"/>
    </location>
</feature>
<feature type="transmembrane region" description="Helical" evidence="1">
    <location>
        <begin position="333"/>
        <end position="355"/>
    </location>
</feature>
<keyword evidence="4" id="KW-1185">Reference proteome</keyword>
<dbReference type="Proteomes" id="UP001165565">
    <property type="component" value="Unassembled WGS sequence"/>
</dbReference>
<dbReference type="AlphaFoldDB" id="A0AA41ZA07"/>
<dbReference type="EMBL" id="JANFAV010000008">
    <property type="protein sequence ID" value="MCW6535718.1"/>
    <property type="molecule type" value="Genomic_DNA"/>
</dbReference>
<feature type="transmembrane region" description="Helical" evidence="1">
    <location>
        <begin position="147"/>
        <end position="165"/>
    </location>
</feature>
<gene>
    <name evidence="3" type="ORF">NEE01_13115</name>
</gene>
<feature type="transmembrane region" description="Helical" evidence="1">
    <location>
        <begin position="119"/>
        <end position="141"/>
    </location>
</feature>
<reference evidence="3" key="1">
    <citation type="submission" date="2022-06" db="EMBL/GenBank/DDBJ databases">
        <title>Sphingomonas sp. nov. isolated from rhizosphere soil of tomato.</title>
        <authorList>
            <person name="Dong H."/>
            <person name="Gao R."/>
        </authorList>
    </citation>
    <scope>NUCLEOTIDE SEQUENCE</scope>
    <source>
        <strain evidence="3">MMSM24</strain>
    </source>
</reference>
<dbReference type="Pfam" id="PF13231">
    <property type="entry name" value="PMT_2"/>
    <property type="match status" value="1"/>
</dbReference>
<evidence type="ECO:0000313" key="3">
    <source>
        <dbReference type="EMBL" id="MCW6535718.1"/>
    </source>
</evidence>
<keyword evidence="1" id="KW-0812">Transmembrane</keyword>
<protein>
    <recommendedName>
        <fullName evidence="2">Glycosyltransferase RgtA/B/C/D-like domain-containing protein</fullName>
    </recommendedName>
</protein>
<feature type="transmembrane region" description="Helical" evidence="1">
    <location>
        <begin position="170"/>
        <end position="188"/>
    </location>
</feature>
<evidence type="ECO:0000313" key="4">
    <source>
        <dbReference type="Proteomes" id="UP001165565"/>
    </source>
</evidence>
<organism evidence="3 4">
    <name type="scientific">Sphingomonas lycopersici</name>
    <dbReference type="NCBI Taxonomy" id="2951807"/>
    <lineage>
        <taxon>Bacteria</taxon>
        <taxon>Pseudomonadati</taxon>
        <taxon>Pseudomonadota</taxon>
        <taxon>Alphaproteobacteria</taxon>
        <taxon>Sphingomonadales</taxon>
        <taxon>Sphingomonadaceae</taxon>
        <taxon>Sphingomonas</taxon>
    </lineage>
</organism>
<keyword evidence="1" id="KW-1133">Transmembrane helix</keyword>
<comment type="caution">
    <text evidence="3">The sequence shown here is derived from an EMBL/GenBank/DDBJ whole genome shotgun (WGS) entry which is preliminary data.</text>
</comment>
<dbReference type="PROSITE" id="PS51257">
    <property type="entry name" value="PROKAR_LIPOPROTEIN"/>
    <property type="match status" value="1"/>
</dbReference>
<keyword evidence="1" id="KW-0472">Membrane</keyword>
<sequence>MTNADGRLRPIRIVLFLLVWASCSWFGSWEMNTNNAVRLFATLVMVERGEATIDQFDSATTDKAQFGGHLYLDKAPGMSLMAIPAVAALHALSPARSGDYAIFTSASPFARFIRVRTRLAVATGPALLTAIAAMLLFDLALMLTGSAPAALAAAIGYGLGTPAWAWSTSLLGHAPVAALFVIALWAGVRATRGAETRRWPAFVLGLSLGWAVVIEYPTVIAGTAIALWATWRAWRRADRVTVIGLAALGGIIGLLPLAAYNLFAFGDPFQLGYEGVVGFDGMNRGLFGIGVPDPAVLWNITLGHKRGLLWFAPALLLGLWGLFLMIRARATRDIGIVVAAVVAITLLINAGYYYWDGGNSTGPRHSIPLVGVLALGIAPAWAARGRGIGRYLPAEVILLSIAINACMAATDIYGSPVVSFQLRDVVFVPFLNGHLRTFASDWMNWSPGAGFILWETLALPALIWLALAARRIGSVDPEMTKA</sequence>
<dbReference type="RefSeq" id="WP_265269242.1">
    <property type="nucleotide sequence ID" value="NZ_JANFAV010000008.1"/>
</dbReference>
<feature type="transmembrane region" description="Helical" evidence="1">
    <location>
        <begin position="396"/>
        <end position="414"/>
    </location>
</feature>